<gene>
    <name evidence="9" type="primary">bcsZ</name>
    <name evidence="9" type="ORF">RGQ30_22390</name>
</gene>
<evidence type="ECO:0000256" key="6">
    <source>
        <dbReference type="ARBA" id="ARBA00023295"/>
    </source>
</evidence>
<organism evidence="9 10">
    <name type="scientific">Limnobacter thiooxidans</name>
    <dbReference type="NCBI Taxonomy" id="131080"/>
    <lineage>
        <taxon>Bacteria</taxon>
        <taxon>Pseudomonadati</taxon>
        <taxon>Pseudomonadota</taxon>
        <taxon>Betaproteobacteria</taxon>
        <taxon>Burkholderiales</taxon>
        <taxon>Burkholderiaceae</taxon>
        <taxon>Limnobacter</taxon>
    </lineage>
</organism>
<sequence>MTVRVFLGLFLALAALPVFAKECRKPWPELQTFESRHVQPDGRVVDFSTPEQITTSEGQSYALFFALVNNDKARFKQVLDWTERHLAMGGLAVSLPSWKWGRINGKQFGLLDSNSASDSDLWIAYNLLEAGRLWNIKEYEDKGRALMKLIQQQEVASLPGYGDMVLPGPMGFNPSPDVYRMNPSYLPLFMLRRLAAADPSDFWQRQPEASVRLIVDSSPKGFVPDWITVTKAGLIPDIEKGKVGSYDAIRVYLWYAMTSPQDPLRNRMKQAVFGYMQLAERLGEPLERVDVQTGIWEGHPAPGFFYALEPLAVELKSSQLLKALKARQGVLKQEKLASLTYYDWVLYLYAKGWMDKRYRFDKQGALQVTWTKPC</sequence>
<keyword evidence="6" id="KW-0326">Glycosidase</keyword>
<keyword evidence="7" id="KW-0119">Carbohydrate metabolism</keyword>
<protein>
    <recommendedName>
        <fullName evidence="3">cellulase</fullName>
        <ecNumber evidence="3">3.2.1.4</ecNumber>
    </recommendedName>
</protein>
<keyword evidence="10" id="KW-1185">Reference proteome</keyword>
<keyword evidence="5" id="KW-0136">Cellulose degradation</keyword>
<evidence type="ECO:0000256" key="3">
    <source>
        <dbReference type="ARBA" id="ARBA00012601"/>
    </source>
</evidence>
<evidence type="ECO:0000256" key="2">
    <source>
        <dbReference type="ARBA" id="ARBA00009209"/>
    </source>
</evidence>
<dbReference type="NCBIfam" id="NF008305">
    <property type="entry name" value="PRK11097.1"/>
    <property type="match status" value="1"/>
</dbReference>
<evidence type="ECO:0000313" key="9">
    <source>
        <dbReference type="EMBL" id="BET26738.1"/>
    </source>
</evidence>
<dbReference type="AlphaFoldDB" id="A0AA86J1P0"/>
<comment type="similarity">
    <text evidence="2">Belongs to the glycosyl hydrolase 8 (cellulase D) family.</text>
</comment>
<comment type="catalytic activity">
    <reaction evidence="1">
        <text>Endohydrolysis of (1-&gt;4)-beta-D-glucosidic linkages in cellulose, lichenin and cereal beta-D-glucans.</text>
        <dbReference type="EC" id="3.2.1.4"/>
    </reaction>
</comment>
<keyword evidence="4" id="KW-0378">Hydrolase</keyword>
<dbReference type="Pfam" id="PF01270">
    <property type="entry name" value="Glyco_hydro_8"/>
    <property type="match status" value="1"/>
</dbReference>
<evidence type="ECO:0000256" key="1">
    <source>
        <dbReference type="ARBA" id="ARBA00000966"/>
    </source>
</evidence>
<dbReference type="InterPro" id="IPR002037">
    <property type="entry name" value="Glyco_hydro_8"/>
</dbReference>
<dbReference type="KEGG" id="lto:RGQ30_22390"/>
<evidence type="ECO:0000256" key="5">
    <source>
        <dbReference type="ARBA" id="ARBA00023001"/>
    </source>
</evidence>
<dbReference type="PRINTS" id="PR00735">
    <property type="entry name" value="GLHYDRLASE8"/>
</dbReference>
<name>A0AA86J1P0_9BURK</name>
<keyword evidence="7" id="KW-0624">Polysaccharide degradation</keyword>
<feature type="signal peptide" evidence="8">
    <location>
        <begin position="1"/>
        <end position="20"/>
    </location>
</feature>
<keyword evidence="8" id="KW-0732">Signal</keyword>
<evidence type="ECO:0000256" key="7">
    <source>
        <dbReference type="ARBA" id="ARBA00023326"/>
    </source>
</evidence>
<dbReference type="SUPFAM" id="SSF48208">
    <property type="entry name" value="Six-hairpin glycosidases"/>
    <property type="match status" value="1"/>
</dbReference>
<dbReference type="Gene3D" id="1.50.10.10">
    <property type="match status" value="1"/>
</dbReference>
<dbReference type="InterPro" id="IPR008928">
    <property type="entry name" value="6-hairpin_glycosidase_sf"/>
</dbReference>
<evidence type="ECO:0000256" key="4">
    <source>
        <dbReference type="ARBA" id="ARBA00022801"/>
    </source>
</evidence>
<feature type="chain" id="PRO_5041724625" description="cellulase" evidence="8">
    <location>
        <begin position="21"/>
        <end position="374"/>
    </location>
</feature>
<reference evidence="9 10" key="1">
    <citation type="submission" date="2023-10" db="EMBL/GenBank/DDBJ databases">
        <title>Complete Genome Sequence of Limnobacter thiooxidans CS-K2T, Isolated from freshwater lake sediments in Bavaria, Germany.</title>
        <authorList>
            <person name="Naruki M."/>
            <person name="Watanabe A."/>
            <person name="Warashina T."/>
            <person name="Morita T."/>
            <person name="Arakawa K."/>
        </authorList>
    </citation>
    <scope>NUCLEOTIDE SEQUENCE [LARGE SCALE GENOMIC DNA]</scope>
    <source>
        <strain evidence="9 10">CS-K2</strain>
    </source>
</reference>
<accession>A0AA86J1P0</accession>
<evidence type="ECO:0000313" key="10">
    <source>
        <dbReference type="Proteomes" id="UP001329151"/>
    </source>
</evidence>
<evidence type="ECO:0000256" key="8">
    <source>
        <dbReference type="SAM" id="SignalP"/>
    </source>
</evidence>
<dbReference type="Proteomes" id="UP001329151">
    <property type="component" value="Chromosome"/>
</dbReference>
<dbReference type="InterPro" id="IPR012341">
    <property type="entry name" value="6hp_glycosidase-like_sf"/>
</dbReference>
<proteinExistence type="inferred from homology"/>
<dbReference type="GO" id="GO:0008810">
    <property type="term" value="F:cellulase activity"/>
    <property type="evidence" value="ECO:0007669"/>
    <property type="project" value="UniProtKB-EC"/>
</dbReference>
<dbReference type="GO" id="GO:0030245">
    <property type="term" value="P:cellulose catabolic process"/>
    <property type="evidence" value="ECO:0007669"/>
    <property type="project" value="UniProtKB-KW"/>
</dbReference>
<dbReference type="EMBL" id="AP028947">
    <property type="protein sequence ID" value="BET26738.1"/>
    <property type="molecule type" value="Genomic_DNA"/>
</dbReference>
<dbReference type="EC" id="3.2.1.4" evidence="3"/>